<proteinExistence type="predicted"/>
<dbReference type="AlphaFoldDB" id="A0A5P2G255"/>
<dbReference type="EMBL" id="CP044016">
    <property type="protein sequence ID" value="QES89545.1"/>
    <property type="molecule type" value="Genomic_DNA"/>
</dbReference>
<dbReference type="CDD" id="cd07067">
    <property type="entry name" value="HP_PGM_like"/>
    <property type="match status" value="1"/>
</dbReference>
<evidence type="ECO:0000256" key="1">
    <source>
        <dbReference type="PIRSR" id="PIRSR613078-2"/>
    </source>
</evidence>
<dbReference type="KEGG" id="arac:E0W69_013020"/>
<reference evidence="2 3" key="1">
    <citation type="submission" date="2019-09" db="EMBL/GenBank/DDBJ databases">
        <title>Complete genome sequence of Arachidicoccus sp. B3-10 isolated from apple orchard soil.</title>
        <authorList>
            <person name="Kim H.S."/>
            <person name="Han K.-I."/>
            <person name="Suh M.K."/>
            <person name="Lee K.C."/>
            <person name="Eom M.K."/>
            <person name="Kim J.-S."/>
            <person name="Kang S.W."/>
            <person name="Sin Y."/>
            <person name="Lee J.-S."/>
        </authorList>
    </citation>
    <scope>NUCLEOTIDE SEQUENCE [LARGE SCALE GENOMIC DNA]</scope>
    <source>
        <strain evidence="2 3">B3-10</strain>
    </source>
</reference>
<protein>
    <submittedName>
        <fullName evidence="2">Histidine phosphatase family protein</fullName>
    </submittedName>
</protein>
<dbReference type="Gene3D" id="3.40.50.1240">
    <property type="entry name" value="Phosphoglycerate mutase-like"/>
    <property type="match status" value="1"/>
</dbReference>
<dbReference type="SUPFAM" id="SSF53254">
    <property type="entry name" value="Phosphoglycerate mutase-like"/>
    <property type="match status" value="1"/>
</dbReference>
<dbReference type="Proteomes" id="UP000292424">
    <property type="component" value="Chromosome"/>
</dbReference>
<dbReference type="InterPro" id="IPR013078">
    <property type="entry name" value="His_Pase_superF_clade-1"/>
</dbReference>
<sequence length="164" mass="19036">MKELILVRHAKSSWADVSLADFDRPLNERGKKDAPVMAQKLFSRGVRPQLFVSSPCKRTRSTCKFFLNVFDKKMSEVLFLDHLYDANSDEMLKIVKNLPEPFSSIILFTHNTGLTDFVNELTNVHVDNVPTCGVFGVKIETDTWKNFPKAHKKFWFFDYPKLYI</sequence>
<evidence type="ECO:0000313" key="2">
    <source>
        <dbReference type="EMBL" id="QES89545.1"/>
    </source>
</evidence>
<dbReference type="RefSeq" id="WP_131330488.1">
    <property type="nucleotide sequence ID" value="NZ_CP044016.1"/>
</dbReference>
<keyword evidence="3" id="KW-1185">Reference proteome</keyword>
<dbReference type="Pfam" id="PF00300">
    <property type="entry name" value="His_Phos_1"/>
    <property type="match status" value="1"/>
</dbReference>
<evidence type="ECO:0000313" key="3">
    <source>
        <dbReference type="Proteomes" id="UP000292424"/>
    </source>
</evidence>
<dbReference type="InterPro" id="IPR029033">
    <property type="entry name" value="His_PPase_superfam"/>
</dbReference>
<name>A0A5P2G255_9BACT</name>
<dbReference type="OrthoDB" id="9810154at2"/>
<dbReference type="PANTHER" id="PTHR47623:SF1">
    <property type="entry name" value="OS09G0287300 PROTEIN"/>
    <property type="match status" value="1"/>
</dbReference>
<accession>A0A5P2G255</accession>
<organism evidence="2 3">
    <name type="scientific">Rhizosphaericola mali</name>
    <dbReference type="NCBI Taxonomy" id="2545455"/>
    <lineage>
        <taxon>Bacteria</taxon>
        <taxon>Pseudomonadati</taxon>
        <taxon>Bacteroidota</taxon>
        <taxon>Chitinophagia</taxon>
        <taxon>Chitinophagales</taxon>
        <taxon>Chitinophagaceae</taxon>
        <taxon>Rhizosphaericola</taxon>
    </lineage>
</organism>
<dbReference type="PANTHER" id="PTHR47623">
    <property type="entry name" value="OS09G0287300 PROTEIN"/>
    <property type="match status" value="1"/>
</dbReference>
<feature type="binding site" evidence="1">
    <location>
        <position position="58"/>
    </location>
    <ligand>
        <name>substrate</name>
    </ligand>
</feature>
<gene>
    <name evidence="2" type="ORF">E0W69_013020</name>
</gene>